<dbReference type="STRING" id="1121307.CLCY_4c01070"/>
<keyword evidence="3" id="KW-1003">Cell membrane</keyword>
<proteinExistence type="inferred from homology"/>
<feature type="transmembrane region" description="Helical" evidence="7">
    <location>
        <begin position="257"/>
        <end position="284"/>
    </location>
</feature>
<dbReference type="GO" id="GO:0005886">
    <property type="term" value="C:plasma membrane"/>
    <property type="evidence" value="ECO:0007669"/>
    <property type="project" value="UniProtKB-SubCell"/>
</dbReference>
<dbReference type="PATRIC" id="fig|1121307.3.peg.1761"/>
<evidence type="ECO:0000256" key="6">
    <source>
        <dbReference type="ARBA" id="ARBA00023136"/>
    </source>
</evidence>
<feature type="transmembrane region" description="Helical" evidence="7">
    <location>
        <begin position="12"/>
        <end position="31"/>
    </location>
</feature>
<evidence type="ECO:0000256" key="5">
    <source>
        <dbReference type="ARBA" id="ARBA00022989"/>
    </source>
</evidence>
<dbReference type="InterPro" id="IPR035906">
    <property type="entry name" value="MetI-like_sf"/>
</dbReference>
<keyword evidence="4 7" id="KW-0812">Transmembrane</keyword>
<dbReference type="PANTHER" id="PTHR43005">
    <property type="entry name" value="BLR7065 PROTEIN"/>
    <property type="match status" value="1"/>
</dbReference>
<feature type="transmembrane region" description="Helical" evidence="7">
    <location>
        <begin position="75"/>
        <end position="94"/>
    </location>
</feature>
<feature type="domain" description="ABC transmembrane type-1" evidence="8">
    <location>
        <begin position="65"/>
        <end position="283"/>
    </location>
</feature>
<dbReference type="Proteomes" id="UP000036756">
    <property type="component" value="Unassembled WGS sequence"/>
</dbReference>
<gene>
    <name evidence="9" type="ORF">CLCY_4c01070</name>
</gene>
<evidence type="ECO:0000256" key="4">
    <source>
        <dbReference type="ARBA" id="ARBA00022692"/>
    </source>
</evidence>
<evidence type="ECO:0000256" key="3">
    <source>
        <dbReference type="ARBA" id="ARBA00022475"/>
    </source>
</evidence>
<evidence type="ECO:0000256" key="2">
    <source>
        <dbReference type="ARBA" id="ARBA00022448"/>
    </source>
</evidence>
<evidence type="ECO:0000256" key="1">
    <source>
        <dbReference type="ARBA" id="ARBA00004651"/>
    </source>
</evidence>
<dbReference type="OrthoDB" id="9761387at2"/>
<evidence type="ECO:0000313" key="10">
    <source>
        <dbReference type="Proteomes" id="UP000036756"/>
    </source>
</evidence>
<keyword evidence="9" id="KW-0762">Sugar transport</keyword>
<dbReference type="Gene3D" id="1.10.3720.10">
    <property type="entry name" value="MetI-like"/>
    <property type="match status" value="1"/>
</dbReference>
<dbReference type="EMBL" id="LFVU01000024">
    <property type="protein sequence ID" value="KMT22134.1"/>
    <property type="molecule type" value="Genomic_DNA"/>
</dbReference>
<dbReference type="SUPFAM" id="SSF161098">
    <property type="entry name" value="MetI-like"/>
    <property type="match status" value="1"/>
</dbReference>
<dbReference type="PROSITE" id="PS50928">
    <property type="entry name" value="ABC_TM1"/>
    <property type="match status" value="1"/>
</dbReference>
<protein>
    <submittedName>
        <fullName evidence="9">ABC-type sugar transport system, permease component</fullName>
    </submittedName>
</protein>
<comment type="caution">
    <text evidence="9">The sequence shown here is derived from an EMBL/GenBank/DDBJ whole genome shotgun (WGS) entry which is preliminary data.</text>
</comment>
<feature type="transmembrane region" description="Helical" evidence="7">
    <location>
        <begin position="214"/>
        <end position="237"/>
    </location>
</feature>
<evidence type="ECO:0000256" key="7">
    <source>
        <dbReference type="RuleBase" id="RU363032"/>
    </source>
</evidence>
<comment type="subcellular location">
    <subcellularLocation>
        <location evidence="1 7">Cell membrane</location>
        <topology evidence="1 7">Multi-pass membrane protein</topology>
    </subcellularLocation>
</comment>
<dbReference type="RefSeq" id="WP_048570234.1">
    <property type="nucleotide sequence ID" value="NZ_LFVU01000024.1"/>
</dbReference>
<organism evidence="9 10">
    <name type="scientific">Clostridium cylindrosporum DSM 605</name>
    <dbReference type="NCBI Taxonomy" id="1121307"/>
    <lineage>
        <taxon>Bacteria</taxon>
        <taxon>Bacillati</taxon>
        <taxon>Bacillota</taxon>
        <taxon>Clostridia</taxon>
        <taxon>Eubacteriales</taxon>
        <taxon>Clostridiaceae</taxon>
        <taxon>Clostridium</taxon>
    </lineage>
</organism>
<keyword evidence="2 7" id="KW-0813">Transport</keyword>
<feature type="transmembrane region" description="Helical" evidence="7">
    <location>
        <begin position="106"/>
        <end position="126"/>
    </location>
</feature>
<dbReference type="Pfam" id="PF00528">
    <property type="entry name" value="BPD_transp_1"/>
    <property type="match status" value="1"/>
</dbReference>
<sequence>MVNINKQKLTPYALIAPVLIFMIVTYGYPLILTFKYSFQQVSLIGSNNTFVGLENYKNVLLDSKLYGTLILTFKWTILTVFLKMCIGFIMAMFLNGKIYLKKTLTFLMLIPWAIPQVVVGILWSWILNGDYGYLNYYLQEIGIANKVIPWLSEPTLAFISTSFVDAWIGIPFITMMFLSGLGSIDDSLYEAAKVDGANSIQRFIYITLPGMKKVILIALTLTTIWTFNTFNVIYVLTSGGPMGATETMMIKIYNENFGKYNLGVGATLSVIVFVILTILSMFYWKQISRDE</sequence>
<dbReference type="InterPro" id="IPR000515">
    <property type="entry name" value="MetI-like"/>
</dbReference>
<comment type="similarity">
    <text evidence="7">Belongs to the binding-protein-dependent transport system permease family.</text>
</comment>
<dbReference type="GO" id="GO:0055085">
    <property type="term" value="P:transmembrane transport"/>
    <property type="evidence" value="ECO:0007669"/>
    <property type="project" value="InterPro"/>
</dbReference>
<name>A0A0J8DCZ9_CLOCY</name>
<keyword evidence="6 7" id="KW-0472">Membrane</keyword>
<keyword evidence="10" id="KW-1185">Reference proteome</keyword>
<dbReference type="PANTHER" id="PTHR43005:SF1">
    <property type="entry name" value="SPERMIDINE_PUTRESCINE TRANSPORT SYSTEM PERMEASE PROTEIN"/>
    <property type="match status" value="1"/>
</dbReference>
<keyword evidence="5 7" id="KW-1133">Transmembrane helix</keyword>
<accession>A0A0J8DCZ9</accession>
<dbReference type="AlphaFoldDB" id="A0A0J8DCZ9"/>
<evidence type="ECO:0000259" key="8">
    <source>
        <dbReference type="PROSITE" id="PS50928"/>
    </source>
</evidence>
<evidence type="ECO:0000313" key="9">
    <source>
        <dbReference type="EMBL" id="KMT22134.1"/>
    </source>
</evidence>
<feature type="transmembrane region" description="Helical" evidence="7">
    <location>
        <begin position="156"/>
        <end position="178"/>
    </location>
</feature>
<dbReference type="CDD" id="cd06261">
    <property type="entry name" value="TM_PBP2"/>
    <property type="match status" value="1"/>
</dbReference>
<reference evidence="9 10" key="1">
    <citation type="submission" date="2015-06" db="EMBL/GenBank/DDBJ databases">
        <title>Draft genome sequence of the purine-degrading Clostridium cylindrosporum HC-1 (DSM 605).</title>
        <authorList>
            <person name="Poehlein A."/>
            <person name="Schiel-Bengelsdorf B."/>
            <person name="Bengelsdorf F."/>
            <person name="Daniel R."/>
            <person name="Duerre P."/>
        </authorList>
    </citation>
    <scope>NUCLEOTIDE SEQUENCE [LARGE SCALE GENOMIC DNA]</scope>
    <source>
        <strain evidence="9 10">DSM 605</strain>
    </source>
</reference>